<dbReference type="RefSeq" id="WP_279249705.1">
    <property type="nucleotide sequence ID" value="NZ_SHNO01000001.1"/>
</dbReference>
<feature type="transmembrane region" description="Helical" evidence="1">
    <location>
        <begin position="7"/>
        <end position="25"/>
    </location>
</feature>
<keyword evidence="3" id="KW-1185">Reference proteome</keyword>
<dbReference type="Proteomes" id="UP001143304">
    <property type="component" value="Unassembled WGS sequence"/>
</dbReference>
<gene>
    <name evidence="2" type="ORF">EYC82_11610</name>
</gene>
<reference evidence="2" key="1">
    <citation type="submission" date="2019-02" db="EMBL/GenBank/DDBJ databases">
        <authorList>
            <person name="Li S.-H."/>
        </authorList>
    </citation>
    <scope>NUCLEOTIDE SEQUENCE</scope>
    <source>
        <strain evidence="2">IMCC11814</strain>
    </source>
</reference>
<evidence type="ECO:0000313" key="3">
    <source>
        <dbReference type="Proteomes" id="UP001143304"/>
    </source>
</evidence>
<proteinExistence type="predicted"/>
<evidence type="ECO:0000256" key="1">
    <source>
        <dbReference type="SAM" id="Phobius"/>
    </source>
</evidence>
<evidence type="ECO:0000313" key="2">
    <source>
        <dbReference type="EMBL" id="MCX2978003.1"/>
    </source>
</evidence>
<dbReference type="EMBL" id="SHNO01000001">
    <property type="protein sequence ID" value="MCX2978003.1"/>
    <property type="molecule type" value="Genomic_DNA"/>
</dbReference>
<accession>A0ABT3T6V4</accession>
<feature type="transmembrane region" description="Helical" evidence="1">
    <location>
        <begin position="100"/>
        <end position="118"/>
    </location>
</feature>
<name>A0ABT3T6V4_9GAMM</name>
<feature type="transmembrane region" description="Helical" evidence="1">
    <location>
        <begin position="70"/>
        <end position="88"/>
    </location>
</feature>
<sequence>MDILAEWLPRAGAVLTIVLGLVGFFKPQLITQAQQITLGSPMAYSEARVVFGGLHLGGGIMALLLHEPLIYMTLGVAWVFGLVARLYSMAADKTSLKDSTPGIIVDATMAILLLGGLIF</sequence>
<organism evidence="2 3">
    <name type="scientific">Candidatus Marimicrobium litorale</name>
    <dbReference type="NCBI Taxonomy" id="2518991"/>
    <lineage>
        <taxon>Bacteria</taxon>
        <taxon>Pseudomonadati</taxon>
        <taxon>Pseudomonadota</taxon>
        <taxon>Gammaproteobacteria</taxon>
        <taxon>Cellvibrionales</taxon>
        <taxon>Halieaceae</taxon>
        <taxon>Marimicrobium</taxon>
    </lineage>
</organism>
<keyword evidence="1" id="KW-0472">Membrane</keyword>
<protein>
    <recommendedName>
        <fullName evidence="4">DUF4345 domain-containing protein</fullName>
    </recommendedName>
</protein>
<keyword evidence="1" id="KW-1133">Transmembrane helix</keyword>
<comment type="caution">
    <text evidence="2">The sequence shown here is derived from an EMBL/GenBank/DDBJ whole genome shotgun (WGS) entry which is preliminary data.</text>
</comment>
<evidence type="ECO:0008006" key="4">
    <source>
        <dbReference type="Google" id="ProtNLM"/>
    </source>
</evidence>
<keyword evidence="1" id="KW-0812">Transmembrane</keyword>